<dbReference type="AlphaFoldDB" id="A0AA42BQK6"/>
<evidence type="ECO:0000313" key="11">
    <source>
        <dbReference type="EMBL" id="MCP3429596.1"/>
    </source>
</evidence>
<dbReference type="InterPro" id="IPR039901">
    <property type="entry name" value="Kdotransferase"/>
</dbReference>
<dbReference type="GO" id="GO:0009245">
    <property type="term" value="P:lipid A biosynthetic process"/>
    <property type="evidence" value="ECO:0007669"/>
    <property type="project" value="TreeGrafter"/>
</dbReference>
<evidence type="ECO:0000256" key="9">
    <source>
        <dbReference type="RuleBase" id="RU365103"/>
    </source>
</evidence>
<feature type="site" description="Transition state stabilizer" evidence="8">
    <location>
        <position position="219"/>
    </location>
</feature>
<evidence type="ECO:0000313" key="12">
    <source>
        <dbReference type="Proteomes" id="UP001165413"/>
    </source>
</evidence>
<dbReference type="InterPro" id="IPR038107">
    <property type="entry name" value="Glycos_transf_N_sf"/>
</dbReference>
<comment type="function">
    <text evidence="9">Involved in lipopolysaccharide (LPS) biosynthesis. Catalyzes the transfer of 3-deoxy-D-manno-octulosonate (Kdo) residue(s) from CMP-Kdo to lipid IV(A), the tetraacyldisaccharide-1,4'-bisphosphate precursor of lipid A.</text>
</comment>
<dbReference type="SUPFAM" id="SSF53756">
    <property type="entry name" value="UDP-Glycosyltransferase/glycogen phosphorylase"/>
    <property type="match status" value="1"/>
</dbReference>
<comment type="similarity">
    <text evidence="9">Belongs to the glycosyltransferase group 1 family.</text>
</comment>
<comment type="pathway">
    <text evidence="1 9">Bacterial outer membrane biogenesis; LPS core biosynthesis.</text>
</comment>
<dbReference type="EC" id="2.4.99.12" evidence="2 9"/>
<dbReference type="GO" id="GO:0009244">
    <property type="term" value="P:lipopolysaccharide core region biosynthetic process"/>
    <property type="evidence" value="ECO:0007669"/>
    <property type="project" value="UniProtKB-UniRule"/>
</dbReference>
<evidence type="ECO:0000256" key="6">
    <source>
        <dbReference type="ARBA" id="ARBA00049183"/>
    </source>
</evidence>
<evidence type="ECO:0000256" key="4">
    <source>
        <dbReference type="ARBA" id="ARBA00022679"/>
    </source>
</evidence>
<name>A0AA42BQK6_9ALTE</name>
<comment type="subcellular location">
    <subcellularLocation>
        <location evidence="9">Cell membrane</location>
    </subcellularLocation>
</comment>
<proteinExistence type="inferred from homology"/>
<evidence type="ECO:0000256" key="3">
    <source>
        <dbReference type="ARBA" id="ARBA00019077"/>
    </source>
</evidence>
<dbReference type="Pfam" id="PF04413">
    <property type="entry name" value="Glycos_transf_N"/>
    <property type="match status" value="1"/>
</dbReference>
<evidence type="ECO:0000256" key="1">
    <source>
        <dbReference type="ARBA" id="ARBA00004713"/>
    </source>
</evidence>
<gene>
    <name evidence="11" type="ORF">NLF92_11645</name>
</gene>
<keyword evidence="12" id="KW-1185">Reference proteome</keyword>
<dbReference type="GO" id="GO:0005886">
    <property type="term" value="C:plasma membrane"/>
    <property type="evidence" value="ECO:0007669"/>
    <property type="project" value="UniProtKB-SubCell"/>
</dbReference>
<organism evidence="11 12">
    <name type="scientific">Opacimonas viscosa</name>
    <dbReference type="NCBI Taxonomy" id="2961944"/>
    <lineage>
        <taxon>Bacteria</taxon>
        <taxon>Pseudomonadati</taxon>
        <taxon>Pseudomonadota</taxon>
        <taxon>Gammaproteobacteria</taxon>
        <taxon>Alteromonadales</taxon>
        <taxon>Alteromonadaceae</taxon>
        <taxon>Opacimonas</taxon>
    </lineage>
</organism>
<reference evidence="11" key="1">
    <citation type="submission" date="2022-07" db="EMBL/GenBank/DDBJ databases">
        <title>Characterization of the Novel Bacterium Alteromonas immobilis LMIT006 and Alteromonas gregis LMIT007.</title>
        <authorList>
            <person name="Lin X."/>
        </authorList>
    </citation>
    <scope>NUCLEOTIDE SEQUENCE</scope>
    <source>
        <strain evidence="11">LMIT007</strain>
    </source>
</reference>
<keyword evidence="9" id="KW-0472">Membrane</keyword>
<protein>
    <recommendedName>
        <fullName evidence="3 9">3-deoxy-D-manno-octulosonic acid transferase</fullName>
        <shortName evidence="9">Kdo transferase</shortName>
        <ecNumber evidence="2 9">2.4.99.12</ecNumber>
    </recommendedName>
    <alternativeName>
        <fullName evidence="5 9">Lipid IV(A) 3-deoxy-D-manno-octulosonic acid transferase</fullName>
    </alternativeName>
</protein>
<feature type="site" description="Transition state stabilizer" evidence="8">
    <location>
        <position position="141"/>
    </location>
</feature>
<dbReference type="Proteomes" id="UP001165413">
    <property type="component" value="Unassembled WGS sequence"/>
</dbReference>
<evidence type="ECO:0000256" key="7">
    <source>
        <dbReference type="PIRSR" id="PIRSR639901-1"/>
    </source>
</evidence>
<evidence type="ECO:0000256" key="5">
    <source>
        <dbReference type="ARBA" id="ARBA00031445"/>
    </source>
</evidence>
<keyword evidence="9" id="KW-1003">Cell membrane</keyword>
<keyword evidence="9" id="KW-1133">Transmembrane helix</keyword>
<dbReference type="PANTHER" id="PTHR42755">
    <property type="entry name" value="3-DEOXY-MANNO-OCTULOSONATE CYTIDYLYLTRANSFERASE"/>
    <property type="match status" value="1"/>
</dbReference>
<dbReference type="PANTHER" id="PTHR42755:SF1">
    <property type="entry name" value="3-DEOXY-D-MANNO-OCTULOSONIC ACID TRANSFERASE, MITOCHONDRIAL-RELATED"/>
    <property type="match status" value="1"/>
</dbReference>
<sequence>MNSSITWRHHFARSAFTLLVSTVMLCSMLLWVSRWVLRSPKFVAKRPQRWGFYATPLQTSDCLFHCASVGEVVAASCIIKALLHRAPNLRVTVTTVTATGAQRVKDIFGERVQHVYLPYDTPWTMRRLLRKVAPRQVYITEVELWPNMLASCAALAIPTVLINARMTARSARKYQKIAYLFTPMLSQLAHVCAQGQRDFEQYIQLGLAPEKLTLTNNVKFDQIGDIDIPESIIQLKAVLEERSTNVLIAGSTHATEEIFWLETFQKLLISSPNLVLFIVPRHPERFGKVAQEIAATGLVWQKWSDWDKTKTYNLASTTQVVLVDAMGVLTPLYSLANIAFVGGSLVEKGGHNALEPASFGLPVLMGPHLYNNPVICQTLQEVECLHVVNNTESAVTFCHRWLTQPSLAQQQGAAGLEVIQRNRGALAQTLTVLDKLTRG</sequence>
<feature type="active site" description="Proton acceptor" evidence="7">
    <location>
        <position position="71"/>
    </location>
</feature>
<feature type="domain" description="3-deoxy-D-manno-octulosonic-acid transferase N-terminal" evidence="10">
    <location>
        <begin position="47"/>
        <end position="222"/>
    </location>
</feature>
<keyword evidence="9" id="KW-0448">Lipopolysaccharide biosynthesis</keyword>
<evidence type="ECO:0000259" key="10">
    <source>
        <dbReference type="Pfam" id="PF04413"/>
    </source>
</evidence>
<dbReference type="Gene3D" id="3.40.50.11720">
    <property type="entry name" value="3-Deoxy-D-manno-octulosonic-acid transferase, N-terminal domain"/>
    <property type="match status" value="1"/>
</dbReference>
<comment type="caution">
    <text evidence="11">The sequence shown here is derived from an EMBL/GenBank/DDBJ whole genome shotgun (WGS) entry which is preliminary data.</text>
</comment>
<keyword evidence="4 9" id="KW-0808">Transferase</keyword>
<dbReference type="InterPro" id="IPR007507">
    <property type="entry name" value="Glycos_transf_N"/>
</dbReference>
<keyword evidence="9" id="KW-0812">Transmembrane</keyword>
<dbReference type="GO" id="GO:0043842">
    <property type="term" value="F:Kdo transferase activity"/>
    <property type="evidence" value="ECO:0007669"/>
    <property type="project" value="UniProtKB-EC"/>
</dbReference>
<comment type="catalytic activity">
    <reaction evidence="6 9">
        <text>lipid IVA (E. coli) + CMP-3-deoxy-beta-D-manno-octulosonate = alpha-Kdo-(2-&gt;6)-lipid IVA (E. coli) + CMP + H(+)</text>
        <dbReference type="Rhea" id="RHEA:28066"/>
        <dbReference type="ChEBI" id="CHEBI:15378"/>
        <dbReference type="ChEBI" id="CHEBI:58603"/>
        <dbReference type="ChEBI" id="CHEBI:60364"/>
        <dbReference type="ChEBI" id="CHEBI:60377"/>
        <dbReference type="ChEBI" id="CHEBI:85987"/>
        <dbReference type="EC" id="2.4.99.12"/>
    </reaction>
</comment>
<dbReference type="Gene3D" id="3.40.50.2000">
    <property type="entry name" value="Glycogen Phosphorylase B"/>
    <property type="match status" value="1"/>
</dbReference>
<feature type="transmembrane region" description="Helical" evidence="9">
    <location>
        <begin position="12"/>
        <end position="32"/>
    </location>
</feature>
<dbReference type="FunFam" id="3.40.50.11720:FF:000001">
    <property type="entry name" value="3-deoxy-D-manno-octulosonic acid transferase"/>
    <property type="match status" value="1"/>
</dbReference>
<dbReference type="RefSeq" id="WP_254102134.1">
    <property type="nucleotide sequence ID" value="NZ_JANATA010000025.1"/>
</dbReference>
<evidence type="ECO:0000256" key="8">
    <source>
        <dbReference type="PIRSR" id="PIRSR639901-2"/>
    </source>
</evidence>
<dbReference type="EMBL" id="JANATA010000025">
    <property type="protein sequence ID" value="MCP3429596.1"/>
    <property type="molecule type" value="Genomic_DNA"/>
</dbReference>
<accession>A0AA42BQK6</accession>
<evidence type="ECO:0000256" key="2">
    <source>
        <dbReference type="ARBA" id="ARBA00012621"/>
    </source>
</evidence>